<dbReference type="Proteomes" id="UP001371305">
    <property type="component" value="Unassembled WGS sequence"/>
</dbReference>
<sequence length="71" mass="7803">MRWKPVLDPAEEVPTIKSIAAGVADLQKRLEHLERSQRCRRAPGPSPAVRELGAPETLDVDGRRSGSDDLT</sequence>
<accession>A0ABU9AZV6</accession>
<evidence type="ECO:0000313" key="2">
    <source>
        <dbReference type="EMBL" id="MEK7953308.1"/>
    </source>
</evidence>
<reference evidence="2 3" key="1">
    <citation type="submission" date="2024-04" db="EMBL/GenBank/DDBJ databases">
        <title>Luteolibacter sp. isolated from soil.</title>
        <authorList>
            <person name="An J."/>
        </authorList>
    </citation>
    <scope>NUCLEOTIDE SEQUENCE [LARGE SCALE GENOMIC DNA]</scope>
    <source>
        <strain evidence="2 3">Y139</strain>
    </source>
</reference>
<comment type="caution">
    <text evidence="2">The sequence shown here is derived from an EMBL/GenBank/DDBJ whole genome shotgun (WGS) entry which is preliminary data.</text>
</comment>
<dbReference type="RefSeq" id="WP_341407072.1">
    <property type="nucleotide sequence ID" value="NZ_JBBUKT010000010.1"/>
</dbReference>
<dbReference type="EMBL" id="JBBUKT010000010">
    <property type="protein sequence ID" value="MEK7953308.1"/>
    <property type="molecule type" value="Genomic_DNA"/>
</dbReference>
<feature type="region of interest" description="Disordered" evidence="1">
    <location>
        <begin position="34"/>
        <end position="71"/>
    </location>
</feature>
<feature type="compositionally biased region" description="Basic and acidic residues" evidence="1">
    <location>
        <begin position="60"/>
        <end position="71"/>
    </location>
</feature>
<keyword evidence="3" id="KW-1185">Reference proteome</keyword>
<evidence type="ECO:0000256" key="1">
    <source>
        <dbReference type="SAM" id="MobiDB-lite"/>
    </source>
</evidence>
<protein>
    <submittedName>
        <fullName evidence="2">Uncharacterized protein</fullName>
    </submittedName>
</protein>
<name>A0ABU9AZV6_9BACT</name>
<organism evidence="2 3">
    <name type="scientific">Luteolibacter soli</name>
    <dbReference type="NCBI Taxonomy" id="3135280"/>
    <lineage>
        <taxon>Bacteria</taxon>
        <taxon>Pseudomonadati</taxon>
        <taxon>Verrucomicrobiota</taxon>
        <taxon>Verrucomicrobiia</taxon>
        <taxon>Verrucomicrobiales</taxon>
        <taxon>Verrucomicrobiaceae</taxon>
        <taxon>Luteolibacter</taxon>
    </lineage>
</organism>
<evidence type="ECO:0000313" key="3">
    <source>
        <dbReference type="Proteomes" id="UP001371305"/>
    </source>
</evidence>
<gene>
    <name evidence="2" type="ORF">WKV53_22530</name>
</gene>
<proteinExistence type="predicted"/>